<feature type="region of interest" description="Disordered" evidence="1">
    <location>
        <begin position="285"/>
        <end position="344"/>
    </location>
</feature>
<keyword evidence="3" id="KW-1185">Reference proteome</keyword>
<dbReference type="EMBL" id="JARJCM010000342">
    <property type="protein sequence ID" value="KAJ7018393.1"/>
    <property type="molecule type" value="Genomic_DNA"/>
</dbReference>
<evidence type="ECO:0000313" key="3">
    <source>
        <dbReference type="Proteomes" id="UP001218188"/>
    </source>
</evidence>
<organism evidence="2 3">
    <name type="scientific">Mycena alexandri</name>
    <dbReference type="NCBI Taxonomy" id="1745969"/>
    <lineage>
        <taxon>Eukaryota</taxon>
        <taxon>Fungi</taxon>
        <taxon>Dikarya</taxon>
        <taxon>Basidiomycota</taxon>
        <taxon>Agaricomycotina</taxon>
        <taxon>Agaricomycetes</taxon>
        <taxon>Agaricomycetidae</taxon>
        <taxon>Agaricales</taxon>
        <taxon>Marasmiineae</taxon>
        <taxon>Mycenaceae</taxon>
        <taxon>Mycena</taxon>
    </lineage>
</organism>
<feature type="compositionally biased region" description="Basic residues" evidence="1">
    <location>
        <begin position="289"/>
        <end position="299"/>
    </location>
</feature>
<protein>
    <submittedName>
        <fullName evidence="2">Uncharacterized protein</fullName>
    </submittedName>
</protein>
<sequence length="496" mass="56321">MAVVKELSRQHTKEVGAWSRLPRHTTTDASGELCSVYQHKSTKALSVESTLAAMISTEQDKLKQDGELDAGTSVAQWVHDGMTIERQQLLAIALLRNHQEHPLQETWDSITKLRDSLNLHLKKFRVRQREIYPRLTLSALDVDEPEVTAIQLPSYRMKHGQRQKHIRGAEIQLCCTQAESGVLAVRDASLALSAIDMYNTARTALIHLGHMEKDAVDPFPPLTLRDTRRKETHLHRATGDSRLFDGTAWYLQSGVTIADAAVTSTLPHGSDSEGAQPELLAGTQSLKRSGFKHGQRTPKRLRDIAPDNVEVGLSEAEESDPEMSPSKGGRTEEETTGKKGKKKGDGWIWMENLMRGQPQSEEKLAAYKMESDQVQWFRAEAEMYRWLEQYERKHAELMRVISRYRRDSEVWRGLADREEALNGMNGATTFARMQAAMHRRLELNATTLFKSADSGAHHDWVAATSFDDLVERIDRWQDAVFKWMDDLGIHRAYKNF</sequence>
<comment type="caution">
    <text evidence="2">The sequence shown here is derived from an EMBL/GenBank/DDBJ whole genome shotgun (WGS) entry which is preliminary data.</text>
</comment>
<evidence type="ECO:0000313" key="2">
    <source>
        <dbReference type="EMBL" id="KAJ7018393.1"/>
    </source>
</evidence>
<gene>
    <name evidence="2" type="ORF">C8F04DRAFT_1277741</name>
</gene>
<evidence type="ECO:0000256" key="1">
    <source>
        <dbReference type="SAM" id="MobiDB-lite"/>
    </source>
</evidence>
<proteinExistence type="predicted"/>
<dbReference type="AlphaFoldDB" id="A0AAD6S0S9"/>
<name>A0AAD6S0S9_9AGAR</name>
<accession>A0AAD6S0S9</accession>
<dbReference type="Proteomes" id="UP001218188">
    <property type="component" value="Unassembled WGS sequence"/>
</dbReference>
<reference evidence="2" key="1">
    <citation type="submission" date="2023-03" db="EMBL/GenBank/DDBJ databases">
        <title>Massive genome expansion in bonnet fungi (Mycena s.s.) driven by repeated elements and novel gene families across ecological guilds.</title>
        <authorList>
            <consortium name="Lawrence Berkeley National Laboratory"/>
            <person name="Harder C.B."/>
            <person name="Miyauchi S."/>
            <person name="Viragh M."/>
            <person name="Kuo A."/>
            <person name="Thoen E."/>
            <person name="Andreopoulos B."/>
            <person name="Lu D."/>
            <person name="Skrede I."/>
            <person name="Drula E."/>
            <person name="Henrissat B."/>
            <person name="Morin E."/>
            <person name="Kohler A."/>
            <person name="Barry K."/>
            <person name="LaButti K."/>
            <person name="Morin E."/>
            <person name="Salamov A."/>
            <person name="Lipzen A."/>
            <person name="Mereny Z."/>
            <person name="Hegedus B."/>
            <person name="Baldrian P."/>
            <person name="Stursova M."/>
            <person name="Weitz H."/>
            <person name="Taylor A."/>
            <person name="Grigoriev I.V."/>
            <person name="Nagy L.G."/>
            <person name="Martin F."/>
            <person name="Kauserud H."/>
        </authorList>
    </citation>
    <scope>NUCLEOTIDE SEQUENCE</scope>
    <source>
        <strain evidence="2">CBHHK200</strain>
    </source>
</reference>